<dbReference type="PRINTS" id="PR00320">
    <property type="entry name" value="GPROTEINBRPT"/>
</dbReference>
<dbReference type="InterPro" id="IPR020472">
    <property type="entry name" value="WD40_PAC1"/>
</dbReference>
<dbReference type="Pfam" id="PF25173">
    <property type="entry name" value="Beta-prop_WDR3_1st"/>
    <property type="match status" value="1"/>
</dbReference>
<comment type="subcellular location">
    <subcellularLocation>
        <location evidence="1">Nucleus</location>
        <location evidence="1">Nucleolus</location>
    </subcellularLocation>
</comment>
<dbReference type="PROSITE" id="PS50082">
    <property type="entry name" value="WD_REPEATS_2"/>
    <property type="match status" value="7"/>
</dbReference>
<dbReference type="RefSeq" id="XP_018713036.1">
    <property type="nucleotide sequence ID" value="XM_018857179.1"/>
</dbReference>
<feature type="repeat" description="WD" evidence="6">
    <location>
        <begin position="682"/>
        <end position="723"/>
    </location>
</feature>
<dbReference type="InterPro" id="IPR019775">
    <property type="entry name" value="WD40_repeat_CS"/>
</dbReference>
<evidence type="ECO:0000256" key="4">
    <source>
        <dbReference type="ARBA" id="ARBA00023242"/>
    </source>
</evidence>
<feature type="repeat" description="WD" evidence="6">
    <location>
        <begin position="598"/>
        <end position="639"/>
    </location>
</feature>
<dbReference type="Gene3D" id="2.130.10.10">
    <property type="entry name" value="YVTN repeat-like/Quinoprotein amine dehydrogenase"/>
    <property type="match status" value="3"/>
</dbReference>
<dbReference type="FunFam" id="2.130.10.10:FF:000157">
    <property type="entry name" value="WD repeat domain 3"/>
    <property type="match status" value="1"/>
</dbReference>
<accession>A0A1A0HEY8</accession>
<dbReference type="SMART" id="SM00320">
    <property type="entry name" value="WD40"/>
    <property type="match status" value="11"/>
</dbReference>
<dbReference type="InterPro" id="IPR007148">
    <property type="entry name" value="SSU_processome_Utp12"/>
</dbReference>
<sequence length="971" mass="104785">MVKLYDRYEQQAVFGVIASQCNVIWLPPSATQLDTSAGRAVSGALEQLVVWDTKTGEIVHKLADGLTPGALNANTSRAPAAIVVVAAHAASGLVALGHADGAVKVWDLTSGAVVLAFAGHKAAVATLCFDASGTRLVSGLADASLIVWDLVAEEGLFKLKGHKAPLTGAVLVHAPASQATVAEEGEDYLVLVAKDGLVKLWDLKARQCIETHLAHLGEAWAVGASAAQDMLVTCGAGALASVWALDLAAADGARMRHRGDFAKQSGARCTGVAFTRVHDAAGSHEVFFLQNLDRTCELVRLRAADEIAKATARRTKRLADKGLDAGEIAQQLRDAELAMLLAPLATVRCGAKVRSCVWVPGRRRLELLVALANNSIEQHRVAVPDALRKAAPGSLVALRAYAVDLAGHRSDVRAMDVSDDDRLLATAANGELKVWNLRTHNVVRTFALAGGYALCCKFLPGGTLVAVGFKSGALELYDLARSAMVDRVEAAHALAAGGADDSGAAVWSMDITPDGRRLVTGGNDKAVRFWDVQVVHEAVPGSRAEVASLKLALAQTLQLSDEVLCVRVSPDGKYLAISLLNNNVQVVFVDSLKLYLTLYGHKLPVLSIDMSADSKLIITSSADKNIKVWGLDFGDCHKSLFGHLDSIMAVRFLPDSHHFFSAGKDAMLKYWDGDKFQCIQKLPAHQSEVWALCVSRDGSFVVLASHDHSIRVWSATNDQVFLEEEREKEMDELYESELLRSLDADAAPVDPDADPADAGDAAPVSNQTMETLKGGEKLMEALDIGTADLDATAAYEAQLRDFHSKRPGASMPVKPTPNAILQAYGITGQQHVLAVLLKIRAAQLEDALLVLPFSYTVRLMRFVQIWTDADNLNGNLVHLAVICKVLFFVVRVNAKELISQRDETLRNHLVQVKTQLRTELAAAAHQLGYNTLGLKFQRAQWKLMHETEFIDEAEQRAHEDKRAVKRIFATV</sequence>
<dbReference type="PANTHER" id="PTHR19853">
    <property type="entry name" value="WD REPEAT CONTAINING PROTEIN 3 WDR3"/>
    <property type="match status" value="1"/>
</dbReference>
<dbReference type="PANTHER" id="PTHR19853:SF0">
    <property type="entry name" value="WD REPEAT-CONTAINING PROTEIN 3"/>
    <property type="match status" value="1"/>
</dbReference>
<evidence type="ECO:0000313" key="9">
    <source>
        <dbReference type="Proteomes" id="UP000092555"/>
    </source>
</evidence>
<feature type="repeat" description="WD" evidence="6">
    <location>
        <begin position="405"/>
        <end position="445"/>
    </location>
</feature>
<proteinExistence type="inferred from homology"/>
<gene>
    <name evidence="8" type="ORF">METBIDRAFT_39798</name>
</gene>
<feature type="repeat" description="WD" evidence="6">
    <location>
        <begin position="499"/>
        <end position="533"/>
    </location>
</feature>
<dbReference type="STRING" id="869754.A0A1A0HEY8"/>
<evidence type="ECO:0000259" key="7">
    <source>
        <dbReference type="Pfam" id="PF04003"/>
    </source>
</evidence>
<evidence type="ECO:0000256" key="3">
    <source>
        <dbReference type="ARBA" id="ARBA00022737"/>
    </source>
</evidence>
<dbReference type="InterPro" id="IPR001680">
    <property type="entry name" value="WD40_rpt"/>
</dbReference>
<comment type="caution">
    <text evidence="8">The sequence shown here is derived from an EMBL/GenBank/DDBJ whole genome shotgun (WGS) entry which is preliminary data.</text>
</comment>
<keyword evidence="2 6" id="KW-0853">WD repeat</keyword>
<dbReference type="InterPro" id="IPR051570">
    <property type="entry name" value="TBC1_cilium_biogenesis"/>
</dbReference>
<evidence type="ECO:0000256" key="2">
    <source>
        <dbReference type="ARBA" id="ARBA00022574"/>
    </source>
</evidence>
<evidence type="ECO:0000256" key="6">
    <source>
        <dbReference type="PROSITE-ProRule" id="PRU00221"/>
    </source>
</evidence>
<feature type="repeat" description="WD" evidence="6">
    <location>
        <begin position="640"/>
        <end position="672"/>
    </location>
</feature>
<organism evidence="8 9">
    <name type="scientific">Metschnikowia bicuspidata var. bicuspidata NRRL YB-4993</name>
    <dbReference type="NCBI Taxonomy" id="869754"/>
    <lineage>
        <taxon>Eukaryota</taxon>
        <taxon>Fungi</taxon>
        <taxon>Dikarya</taxon>
        <taxon>Ascomycota</taxon>
        <taxon>Saccharomycotina</taxon>
        <taxon>Pichiomycetes</taxon>
        <taxon>Metschnikowiaceae</taxon>
        <taxon>Metschnikowia</taxon>
    </lineage>
</organism>
<dbReference type="GO" id="GO:0000447">
    <property type="term" value="P:endonucleolytic cleavage in ITS1 to separate SSU-rRNA from 5.8S rRNA and LSU-rRNA from tricistronic rRNA transcript (SSU-rRNA, 5.8S rRNA, LSU-rRNA)"/>
    <property type="evidence" value="ECO:0007669"/>
    <property type="project" value="EnsemblFungi"/>
</dbReference>
<dbReference type="Proteomes" id="UP000092555">
    <property type="component" value="Unassembled WGS sequence"/>
</dbReference>
<evidence type="ECO:0000313" key="8">
    <source>
        <dbReference type="EMBL" id="OBA22540.1"/>
    </source>
</evidence>
<dbReference type="GO" id="GO:0034511">
    <property type="term" value="F:U3 snoRNA binding"/>
    <property type="evidence" value="ECO:0007669"/>
    <property type="project" value="EnsemblFungi"/>
</dbReference>
<protein>
    <submittedName>
        <fullName evidence="8">Utp12-domain-containing protein</fullName>
    </submittedName>
</protein>
<feature type="repeat" description="WD" evidence="6">
    <location>
        <begin position="75"/>
        <end position="116"/>
    </location>
</feature>
<dbReference type="GO" id="GO:0032040">
    <property type="term" value="C:small-subunit processome"/>
    <property type="evidence" value="ECO:0007669"/>
    <property type="project" value="EnsemblFungi"/>
</dbReference>
<dbReference type="GO" id="GO:0034388">
    <property type="term" value="C:Pwp2p-containing subcomplex of 90S preribosome"/>
    <property type="evidence" value="ECO:0007669"/>
    <property type="project" value="EnsemblFungi"/>
</dbReference>
<dbReference type="GeneID" id="30030155"/>
<dbReference type="AlphaFoldDB" id="A0A1A0HEY8"/>
<comment type="similarity">
    <text evidence="5">Belongs to the WD repeat WDR3/UTP12 family.</text>
</comment>
<reference evidence="8 9" key="1">
    <citation type="submission" date="2016-05" db="EMBL/GenBank/DDBJ databases">
        <title>Comparative genomics of biotechnologically important yeasts.</title>
        <authorList>
            <consortium name="DOE Joint Genome Institute"/>
            <person name="Riley R."/>
            <person name="Haridas S."/>
            <person name="Wolfe K.H."/>
            <person name="Lopes M.R."/>
            <person name="Hittinger C.T."/>
            <person name="Goker M."/>
            <person name="Salamov A."/>
            <person name="Wisecaver J."/>
            <person name="Long T.M."/>
            <person name="Aerts A.L."/>
            <person name="Barry K."/>
            <person name="Choi C."/>
            <person name="Clum A."/>
            <person name="Coughlan A.Y."/>
            <person name="Deshpande S."/>
            <person name="Douglass A.P."/>
            <person name="Hanson S.J."/>
            <person name="Klenk H.-P."/>
            <person name="LaButti K."/>
            <person name="Lapidus A."/>
            <person name="Lindquist E."/>
            <person name="Lipzen A."/>
            <person name="Meier-kolthoff J.P."/>
            <person name="Ohm R.A."/>
            <person name="Otillar R.P."/>
            <person name="Pangilinan J."/>
            <person name="Peng Y."/>
            <person name="Rokas A."/>
            <person name="Rosa C.A."/>
            <person name="Scheuner C."/>
            <person name="Sibirny A.A."/>
            <person name="Slot J.C."/>
            <person name="Stielow J.B."/>
            <person name="Sun H."/>
            <person name="Kurtzman C.P."/>
            <person name="Blackwell M."/>
            <person name="Grigoriev I.V."/>
            <person name="Jeffries T.W."/>
        </authorList>
    </citation>
    <scope>NUCLEOTIDE SEQUENCE [LARGE SCALE GENOMIC DNA]</scope>
    <source>
        <strain evidence="8 9">NRRL YB-4993</strain>
    </source>
</reference>
<evidence type="ECO:0000256" key="1">
    <source>
        <dbReference type="ARBA" id="ARBA00004604"/>
    </source>
</evidence>
<dbReference type="SUPFAM" id="SSF50978">
    <property type="entry name" value="WD40 repeat-like"/>
    <property type="match status" value="2"/>
</dbReference>
<keyword evidence="4" id="KW-0539">Nucleus</keyword>
<dbReference type="PROSITE" id="PS00678">
    <property type="entry name" value="WD_REPEATS_1"/>
    <property type="match status" value="4"/>
</dbReference>
<evidence type="ECO:0000256" key="5">
    <source>
        <dbReference type="ARBA" id="ARBA00038229"/>
    </source>
</evidence>
<feature type="domain" description="Small-subunit processome Utp12" evidence="7">
    <location>
        <begin position="830"/>
        <end position="936"/>
    </location>
</feature>
<dbReference type="FunFam" id="2.130.10.10:FF:000178">
    <property type="entry name" value="WD repeat domain 3"/>
    <property type="match status" value="1"/>
</dbReference>
<dbReference type="EMBL" id="LXTC01000002">
    <property type="protein sequence ID" value="OBA22540.1"/>
    <property type="molecule type" value="Genomic_DNA"/>
</dbReference>
<keyword evidence="9" id="KW-1185">Reference proteome</keyword>
<keyword evidence="3" id="KW-0677">Repeat</keyword>
<dbReference type="PROSITE" id="PS50294">
    <property type="entry name" value="WD_REPEATS_REGION"/>
    <property type="match status" value="6"/>
</dbReference>
<feature type="repeat" description="WD" evidence="6">
    <location>
        <begin position="117"/>
        <end position="150"/>
    </location>
</feature>
<name>A0A1A0HEY8_9ASCO</name>
<dbReference type="CDD" id="cd00200">
    <property type="entry name" value="WD40"/>
    <property type="match status" value="1"/>
</dbReference>
<dbReference type="OrthoDB" id="407922at2759"/>
<dbReference type="Pfam" id="PF25172">
    <property type="entry name" value="Beta-prop_WDR3_2nd"/>
    <property type="match status" value="1"/>
</dbReference>
<dbReference type="GO" id="GO:0000472">
    <property type="term" value="P:endonucleolytic cleavage to generate mature 5'-end of SSU-rRNA from (SSU-rRNA, 5.8S rRNA, LSU-rRNA)"/>
    <property type="evidence" value="ECO:0007669"/>
    <property type="project" value="EnsemblFungi"/>
</dbReference>
<dbReference type="GO" id="GO:0000480">
    <property type="term" value="P:endonucleolytic cleavage in 5'-ETS of tricistronic rRNA transcript (SSU-rRNA, 5.8S rRNA, LSU-rRNA)"/>
    <property type="evidence" value="ECO:0007669"/>
    <property type="project" value="EnsemblFungi"/>
</dbReference>
<dbReference type="InterPro" id="IPR015943">
    <property type="entry name" value="WD40/YVTN_repeat-like_dom_sf"/>
</dbReference>
<dbReference type="InterPro" id="IPR036322">
    <property type="entry name" value="WD40_repeat_dom_sf"/>
</dbReference>
<dbReference type="Pfam" id="PF04003">
    <property type="entry name" value="Utp12"/>
    <property type="match status" value="1"/>
</dbReference>